<reference evidence="7 8" key="1">
    <citation type="submission" date="2019-06" db="EMBL/GenBank/DDBJ databases">
        <title>Genomic Encyclopedia of Type Strains, Phase IV (KMG-V): Genome sequencing to study the core and pangenomes of soil and plant-associated prokaryotes.</title>
        <authorList>
            <person name="Whitman W."/>
        </authorList>
    </citation>
    <scope>NUCLEOTIDE SEQUENCE [LARGE SCALE GENOMIC DNA]</scope>
    <source>
        <strain evidence="7 8">BR 12005</strain>
    </source>
</reference>
<protein>
    <submittedName>
        <fullName evidence="7">Xylan 1,4-beta-xylosidase</fullName>
    </submittedName>
</protein>
<evidence type="ECO:0000256" key="1">
    <source>
        <dbReference type="ARBA" id="ARBA00008875"/>
    </source>
</evidence>
<feature type="region of interest" description="Disordered" evidence="5">
    <location>
        <begin position="1"/>
        <end position="38"/>
    </location>
</feature>
<dbReference type="SUPFAM" id="SSF51011">
    <property type="entry name" value="Glycosyl hydrolase domain"/>
    <property type="match status" value="1"/>
</dbReference>
<dbReference type="GO" id="GO:0005975">
    <property type="term" value="P:carbohydrate metabolic process"/>
    <property type="evidence" value="ECO:0007669"/>
    <property type="project" value="InterPro"/>
</dbReference>
<evidence type="ECO:0000259" key="6">
    <source>
        <dbReference type="Pfam" id="PF01229"/>
    </source>
</evidence>
<comment type="similarity">
    <text evidence="1">Belongs to the glycosyl hydrolase 39 family.</text>
</comment>
<dbReference type="InterPro" id="IPR049166">
    <property type="entry name" value="GH39_cat"/>
</dbReference>
<evidence type="ECO:0000256" key="4">
    <source>
        <dbReference type="PIRSR" id="PIRSR600514-1"/>
    </source>
</evidence>
<dbReference type="Proteomes" id="UP000320516">
    <property type="component" value="Unassembled WGS sequence"/>
</dbReference>
<gene>
    <name evidence="7" type="ORF">FBZ87_106115</name>
</gene>
<feature type="compositionally biased region" description="Basic and acidic residues" evidence="5">
    <location>
        <begin position="13"/>
        <end position="31"/>
    </location>
</feature>
<keyword evidence="3" id="KW-0326">Glycosidase</keyword>
<evidence type="ECO:0000313" key="7">
    <source>
        <dbReference type="EMBL" id="TWB71871.1"/>
    </source>
</evidence>
<dbReference type="InterPro" id="IPR049165">
    <property type="entry name" value="GH39_as"/>
</dbReference>
<proteinExistence type="inferred from homology"/>
<keyword evidence="2" id="KW-0378">Hydrolase</keyword>
<sequence>MCQGGATKNGQPQKREERVASGDWRSEDGRRGRAARRRRRMRTLAAGLLALSLSSGLGLGQPVPTPVSITVDLAHPVGPAHPLYAWFGYDEANYTTMRDGRALLTELHDLAPVPVHVRTHHLLSSGDGVAALKWSSTNVYSEDAAGNPVYDFHILDGIFDAYRDAGVVPMVELGFTPKALASGTGTYEDVYPDAAIGGTVHSPPKDYAKWRALICTVVAHLADRYGRQTVAGWYFEVWNEPDIPYWHGTPTQYFQLYDTTVAAVRSVLPQAKVGGPATTGPGGASGAQFLKDFLDHVAATRAPLDFISFHAKGQPTIQDGQVTMGLAQELTDVDKGFALIASHPEFRPLPIILSEADPEGCAACSMTVNPANAYRNGALYPAYTAAAYKRLFELADRHGVNLLAMLSWSFEFEGRAYFEGFRDLSTNGVDKPILNFFRMAAMLRGTRVATTGPHSRSAADIIAHGVRDAPDIDALATADARGAAVMVWNYHDEAKPAGGTTVALTLTGLPKAASRVRFSHYRIDDRHSNAYTAWQAMGSPQDPTPAQLAELKGQAGLQLMESPRWLAPSGGTATLILDMPRQSVSLLALDW</sequence>
<comment type="caution">
    <text evidence="7">The sequence shown here is derived from an EMBL/GenBank/DDBJ whole genome shotgun (WGS) entry which is preliminary data.</text>
</comment>
<dbReference type="InterPro" id="IPR000514">
    <property type="entry name" value="Glyco_hydro_39"/>
</dbReference>
<dbReference type="GO" id="GO:0004553">
    <property type="term" value="F:hydrolase activity, hydrolyzing O-glycosyl compounds"/>
    <property type="evidence" value="ECO:0007669"/>
    <property type="project" value="InterPro"/>
</dbReference>
<dbReference type="PRINTS" id="PR00745">
    <property type="entry name" value="GLHYDRLASE39"/>
</dbReference>
<accession>A0A560JL08</accession>
<dbReference type="PANTHER" id="PTHR12631:SF8">
    <property type="entry name" value="ALPHA-L-IDURONIDASE"/>
    <property type="match status" value="1"/>
</dbReference>
<dbReference type="AlphaFoldDB" id="A0A560JL08"/>
<dbReference type="PANTHER" id="PTHR12631">
    <property type="entry name" value="ALPHA-L-IDURONIDASE"/>
    <property type="match status" value="1"/>
</dbReference>
<dbReference type="PROSITE" id="PS01027">
    <property type="entry name" value="GLYCOSYL_HYDROL_F39"/>
    <property type="match status" value="1"/>
</dbReference>
<dbReference type="EMBL" id="VITV01000006">
    <property type="protein sequence ID" value="TWB71871.1"/>
    <property type="molecule type" value="Genomic_DNA"/>
</dbReference>
<dbReference type="Gene3D" id="2.60.40.1500">
    <property type="entry name" value="Glycosyl hydrolase domain, family 39"/>
    <property type="match status" value="1"/>
</dbReference>
<evidence type="ECO:0000256" key="2">
    <source>
        <dbReference type="ARBA" id="ARBA00022801"/>
    </source>
</evidence>
<dbReference type="InterPro" id="IPR017853">
    <property type="entry name" value="GH"/>
</dbReference>
<evidence type="ECO:0000256" key="3">
    <source>
        <dbReference type="ARBA" id="ARBA00023295"/>
    </source>
</evidence>
<dbReference type="Gene3D" id="3.20.20.80">
    <property type="entry name" value="Glycosidases"/>
    <property type="match status" value="1"/>
</dbReference>
<feature type="domain" description="Glycosyl hydrolases family 39 N-terminal catalytic" evidence="6">
    <location>
        <begin position="138"/>
        <end position="552"/>
    </location>
</feature>
<evidence type="ECO:0000256" key="5">
    <source>
        <dbReference type="SAM" id="MobiDB-lite"/>
    </source>
</evidence>
<dbReference type="InterPro" id="IPR051923">
    <property type="entry name" value="Glycosyl_Hydrolase_39"/>
</dbReference>
<name>A0A560JL08_9PROT</name>
<dbReference type="Pfam" id="PF01229">
    <property type="entry name" value="Glyco_hydro_39"/>
    <property type="match status" value="1"/>
</dbReference>
<feature type="active site" description="Proton donor" evidence="4">
    <location>
        <position position="240"/>
    </location>
</feature>
<feature type="compositionally biased region" description="Polar residues" evidence="5">
    <location>
        <begin position="1"/>
        <end position="12"/>
    </location>
</feature>
<organism evidence="7 8">
    <name type="scientific">Nitrospirillum amazonense</name>
    <dbReference type="NCBI Taxonomy" id="28077"/>
    <lineage>
        <taxon>Bacteria</taxon>
        <taxon>Pseudomonadati</taxon>
        <taxon>Pseudomonadota</taxon>
        <taxon>Alphaproteobacteria</taxon>
        <taxon>Rhodospirillales</taxon>
        <taxon>Azospirillaceae</taxon>
        <taxon>Nitrospirillum</taxon>
    </lineage>
</organism>
<dbReference type="SUPFAM" id="SSF51445">
    <property type="entry name" value="(Trans)glycosidases"/>
    <property type="match status" value="1"/>
</dbReference>
<evidence type="ECO:0000313" key="8">
    <source>
        <dbReference type="Proteomes" id="UP000320516"/>
    </source>
</evidence>